<organism evidence="1 2">
    <name type="scientific">Venturia effusa</name>
    <dbReference type="NCBI Taxonomy" id="50376"/>
    <lineage>
        <taxon>Eukaryota</taxon>
        <taxon>Fungi</taxon>
        <taxon>Dikarya</taxon>
        <taxon>Ascomycota</taxon>
        <taxon>Pezizomycotina</taxon>
        <taxon>Dothideomycetes</taxon>
        <taxon>Pleosporomycetidae</taxon>
        <taxon>Venturiales</taxon>
        <taxon>Venturiaceae</taxon>
        <taxon>Venturia</taxon>
    </lineage>
</organism>
<evidence type="ECO:0000313" key="2">
    <source>
        <dbReference type="Proteomes" id="UP000316270"/>
    </source>
</evidence>
<keyword evidence="2" id="KW-1185">Reference proteome</keyword>
<accession>A0A517LJS4</accession>
<proteinExistence type="predicted"/>
<reference evidence="1 2" key="1">
    <citation type="submission" date="2019-07" db="EMBL/GenBank/DDBJ databases">
        <title>Finished genome of Venturia effusa.</title>
        <authorList>
            <person name="Young C.A."/>
            <person name="Cox M.P."/>
            <person name="Ganley A.R.D."/>
            <person name="David W.J."/>
        </authorList>
    </citation>
    <scope>NUCLEOTIDE SEQUENCE [LARGE SCALE GENOMIC DNA]</scope>
    <source>
        <strain evidence="2">albino</strain>
    </source>
</reference>
<dbReference type="OrthoDB" id="10573308at2759"/>
<gene>
    <name evidence="1" type="ORF">FKW77_002420</name>
</gene>
<dbReference type="AlphaFoldDB" id="A0A517LJS4"/>
<dbReference type="Proteomes" id="UP000316270">
    <property type="component" value="Chromosome 14"/>
</dbReference>
<evidence type="ECO:0000313" key="1">
    <source>
        <dbReference type="EMBL" id="QDS75893.1"/>
    </source>
</evidence>
<dbReference type="EMBL" id="CP042198">
    <property type="protein sequence ID" value="QDS75893.1"/>
    <property type="molecule type" value="Genomic_DNA"/>
</dbReference>
<sequence length="355" mass="39578">MHDIKQHPQQYLILLFRHLAAVCTKKILKGAEDIKHKLRSSLAGSVTLKEPHRTFTDLPLEIRQVVLEKTITPFQRPEAPLGYILDPSVQASFGAQRELFKSELRKLRKLPSYATGGSKWLQVVETLWRKEWETCMHEMIETDKKYWKGKSAHLGDTPGNTLVIIEDIFDAAKESFDRCFQDLLGVMVLLHLAEPTALWREQDENNCAYIAMGSVLHILRKEKIRRVTGETRAADASTINAVIDIYVTILPSSSPIDLLDAISGIWFPEQAPSLSGRKAAFSVCCWADCEVTLGLVFSLQTNMPRQERRAIPSPAPTAPPIIVDLSFAGAGQVIATDVSVVNEDGYIDSVADVGE</sequence>
<name>A0A517LJS4_9PEZI</name>
<protein>
    <submittedName>
        <fullName evidence="1">Uncharacterized protein</fullName>
    </submittedName>
</protein>